<organism evidence="8 9">
    <name type="scientific">Cuscuta epithymum</name>
    <dbReference type="NCBI Taxonomy" id="186058"/>
    <lineage>
        <taxon>Eukaryota</taxon>
        <taxon>Viridiplantae</taxon>
        <taxon>Streptophyta</taxon>
        <taxon>Embryophyta</taxon>
        <taxon>Tracheophyta</taxon>
        <taxon>Spermatophyta</taxon>
        <taxon>Magnoliopsida</taxon>
        <taxon>eudicotyledons</taxon>
        <taxon>Gunneridae</taxon>
        <taxon>Pentapetalae</taxon>
        <taxon>asterids</taxon>
        <taxon>lamiids</taxon>
        <taxon>Solanales</taxon>
        <taxon>Convolvulaceae</taxon>
        <taxon>Cuscuteae</taxon>
        <taxon>Cuscuta</taxon>
        <taxon>Cuscuta subgen. Cuscuta</taxon>
    </lineage>
</organism>
<feature type="region of interest" description="Disordered" evidence="6">
    <location>
        <begin position="1"/>
        <end position="22"/>
    </location>
</feature>
<reference evidence="8" key="1">
    <citation type="submission" date="2022-07" db="EMBL/GenBank/DDBJ databases">
        <authorList>
            <person name="Macas J."/>
            <person name="Novak P."/>
            <person name="Neumann P."/>
        </authorList>
    </citation>
    <scope>NUCLEOTIDE SEQUENCE</scope>
</reference>
<evidence type="ECO:0000259" key="7">
    <source>
        <dbReference type="Pfam" id="PF25220"/>
    </source>
</evidence>
<comment type="caution">
    <text evidence="8">The sequence shown here is derived from an EMBL/GenBank/DDBJ whole genome shotgun (WGS) entry which is preliminary data.</text>
</comment>
<evidence type="ECO:0000256" key="4">
    <source>
        <dbReference type="ARBA" id="ARBA00023306"/>
    </source>
</evidence>
<keyword evidence="1" id="KW-0132">Cell division</keyword>
<dbReference type="EMBL" id="CAMAPF010000008">
    <property type="protein sequence ID" value="CAH9059912.1"/>
    <property type="molecule type" value="Genomic_DNA"/>
</dbReference>
<evidence type="ECO:0000256" key="5">
    <source>
        <dbReference type="ARBA" id="ARBA00093465"/>
    </source>
</evidence>
<keyword evidence="9" id="KW-1185">Reference proteome</keyword>
<dbReference type="InterPro" id="IPR057337">
    <property type="entry name" value="Sororin_C"/>
</dbReference>
<sequence>MNTEWNPNSLRRDPNSKTTVANRAPFTDISNFNITPIETLRKLCSSSTTNASSAPSFGTYSSSTESTILKSPISVLLSDTSVGSSSPVLIQNARKLGLSAPLRIPVSSRSSHSTSDSADGEPEVYGQSETLSKPTGESDATVFHCSTIRKNKRGKVDVVSDGSKKDCMDHASQLSIEKKKNKGKQSISSPSSPPPKGKKDRRIPCEKDASICDKIMANELSDAPIKCSTLRKTRGRRKLDNSVFSCPPLPRTRNNRSKAIEAGEAESLGSLTDPNKKLPKKRSSGKQQPFNNWSFDKDFVEKQKAYFKEIDDFELEVEEDTE</sequence>
<gene>
    <name evidence="8" type="ORF">CEPIT_LOCUS1472</name>
</gene>
<name>A0AAV0C5R8_9ASTE</name>
<comment type="similarity">
    <text evidence="5">Belongs to the sororin family.</text>
</comment>
<feature type="region of interest" description="Disordered" evidence="6">
    <location>
        <begin position="241"/>
        <end position="294"/>
    </location>
</feature>
<keyword evidence="4" id="KW-0131">Cell cycle</keyword>
<accession>A0AAV0C5R8</accession>
<dbReference type="Pfam" id="PF25220">
    <property type="entry name" value="Sororin_C"/>
    <property type="match status" value="1"/>
</dbReference>
<feature type="domain" description="Sororin C-terminal region" evidence="7">
    <location>
        <begin position="297"/>
        <end position="318"/>
    </location>
</feature>
<dbReference type="GO" id="GO:0005634">
    <property type="term" value="C:nucleus"/>
    <property type="evidence" value="ECO:0007669"/>
    <property type="project" value="UniProtKB-SubCell"/>
</dbReference>
<protein>
    <recommendedName>
        <fullName evidence="7">Sororin C-terminal region domain-containing protein</fullName>
    </recommendedName>
</protein>
<dbReference type="AlphaFoldDB" id="A0AAV0C5R8"/>
<evidence type="ECO:0000256" key="1">
    <source>
        <dbReference type="ARBA" id="ARBA00022618"/>
    </source>
</evidence>
<evidence type="ECO:0000256" key="6">
    <source>
        <dbReference type="SAM" id="MobiDB-lite"/>
    </source>
</evidence>
<dbReference type="GO" id="GO:0051301">
    <property type="term" value="P:cell division"/>
    <property type="evidence" value="ECO:0007669"/>
    <property type="project" value="UniProtKB-KW"/>
</dbReference>
<dbReference type="PANTHER" id="PTHR35740:SF1">
    <property type="entry name" value="OS12G0111700 PROTEIN"/>
    <property type="match status" value="1"/>
</dbReference>
<keyword evidence="2" id="KW-0498">Mitosis</keyword>
<evidence type="ECO:0000256" key="3">
    <source>
        <dbReference type="ARBA" id="ARBA00023242"/>
    </source>
</evidence>
<evidence type="ECO:0000256" key="2">
    <source>
        <dbReference type="ARBA" id="ARBA00022776"/>
    </source>
</evidence>
<keyword evidence="3" id="KW-0539">Nucleus</keyword>
<dbReference type="PANTHER" id="PTHR35740">
    <property type="entry name" value="OS12G0111700 PROTEIN"/>
    <property type="match status" value="1"/>
</dbReference>
<evidence type="ECO:0000313" key="9">
    <source>
        <dbReference type="Proteomes" id="UP001152523"/>
    </source>
</evidence>
<evidence type="ECO:0000313" key="8">
    <source>
        <dbReference type="EMBL" id="CAH9059912.1"/>
    </source>
</evidence>
<feature type="compositionally biased region" description="Polar residues" evidence="6">
    <location>
        <begin position="285"/>
        <end position="294"/>
    </location>
</feature>
<feature type="compositionally biased region" description="Low complexity" evidence="6">
    <location>
        <begin position="107"/>
        <end position="117"/>
    </location>
</feature>
<dbReference type="Proteomes" id="UP001152523">
    <property type="component" value="Unassembled WGS sequence"/>
</dbReference>
<feature type="region of interest" description="Disordered" evidence="6">
    <location>
        <begin position="174"/>
        <end position="204"/>
    </location>
</feature>
<feature type="region of interest" description="Disordered" evidence="6">
    <location>
        <begin position="105"/>
        <end position="139"/>
    </location>
</feature>
<proteinExistence type="inferred from homology"/>